<sequence>MEVSLEVLVSTNIKRKKPTPRLCWLGKQKEAVFLHDEKYLSEISLRSGRVKKSPPRLQAVLKKKSIVTLSASLNGIYVTGLLLTGELFIWNKDQDSLQTIPANEEITRLISAVQELSLKVHLFISGDGKKVLLVTLTGSVFLWESSERDALLNSPKCPTLSRWTKILPGDSVLLPSTTDKEATVTAAFVKNEILGDCLLCSFAFYSGQRLVMTFLTLRWYEDDQRYISSIPYRIHWAKQECSVRNLVPSCQPVKSRGALLSTFSRDGLVLSVAVNQRDPKDTHILFINSMNFTTISGHLRGCSSKDQNIPSRLLRSYWVGDMCWTADSLYLACLLKRGTLVLLTRLGEILTLTTFGCSVEFGPAEFIPLHPLITYRSPWTMLDSQDADNSLGSSASDGDLMRQRYSITCHPRLPYLIVSDGYMVTALRFANNLTPHSFVKSLLLDSAQRLESVRQSMELGKAKNNGIKLRPLSSLKAHLLKDHGTTHTVTATIPGFLQAEEETLQSVDLSTIQDEEEESDEDFPRYPAHCDSFGHAEQGKLEFASMFDTLHARERGEGQNAISSEIHLIQRALLTAWTVCVTIRRLEEKDSLLQYTVACLTHFLSVLQSFCYNSGKSNTLSKRKENVWILFLHVLQQCLTVLYWDVTSPQAVKHIIKLTAETIKMILVQHEQLYSRGLLESVCLLKMVSQQLNTIYHLQHETLSISPAGSNKASLDLLNTPVFETVDQPPKGFSACSLVKQPPEPVNLSMKSEKRLAALWRLLYNKSLCYQNYLKQLINSNPAEKITDKVNCEKQAVTSLICHIQAELQAAGQRLYQSLHLLPVTGEECFLLGSYKESVEYWQRALLDINAQGGRRASLLQTRYCLSVLYCHLYNYNLNDAQGMCDQLVRGLLRKSNLLTEAPEDLEQQLLDDLHPEAALAVIQSMGRFMAAYFTNQLLYVFPPHNVRTLLPLHRAPEQLPRVVALQQSMVASVVREQNLSCVWTVEYSLDLLLVGGLVPEAVWLAKQLGDWKTSVSMGVAYNLYMESIPDESERKELSLPPTLSPAHIFQEKLQAFLGRPPSPTAAPKDYSMLKEFTDPIEEEDADLLFSSLQEMLKAAVMADAEILTETLHQLMESAKELSRRLGGLVPDKLYLPAPPLYCPQPASVSEDDHRDLLLEAEKHTRQKLSGVLQRILLILRAAHCSVPAAQWYIKQLKRARKFMQKIRAKSSLPPLNALPESLLNYSNSSKVFIQPSAGSDHRNDHVSASIVGCFRELCALCWMLHARERLSFSCRQYQKARDNGKLFKSADDYDSCVTERCFEALEWACRMLPFTRIINCEELIQDIILSLVSELPPVRKVAEILVKAFPHPEDVRVQLREKYHSVQQRLRHSVVKGIQGDKMMSVVIHNVQRVRLKMLKRIQRNIGPVEMHLWESGLGDTSDEEVHCYDQLSLGTTLSRSTITDFARPQVYSDADTLSEAFTLNDADERSECPIAEGSVVQKPRRRKPDKVQEKTEVSADNVTVFPTVGTWEFECEDEEYIIFLELFLSYLLEKDLHCSEPGIPFLSTFSNHLRENELNCLVFDVHTTLKRRLGKAKIQSVFRAGCSYAVNKEPWNDSEMLQGTPLPQANMTADFIPKFSSTVIVEKPKETPNKLFYTPKTRHSGKSGLFGLKEQRRAQYAKDGNLVSAVPLTVPTHSPYCYRVIHTSPFKPSEELGMELKAKFGNEEKLVEWMVRWSDRRLFRTAGKADLLQAHSTALRVKATSAAILTSIWLLEKPYLQGVSKQNGRIEAPPQEYTVAPAFQESELQEKFDSELQEDSSLHVSHLQTEAGSLPAGDGSDQVLTEQNLSDVINTSKESVSGSDLFTAAKGVYVDHCEPTMDTRGDNVHLDEIPSQTEDEQDDQLDTQRSPNISISIRTTKHPMEKPPSVVAVTLEEPEAENQPLNRRPDRAKPAMSPDIAPADPQTFSSAVRVPPVVTNTDQQTLHHGDQGVPNTSEAVRQLFQDEMFRLLQLQQLNFMSLMQVVGSSFAALPALHQVLQQTAQIGGSQMGHTVEEQVSLQSQTAIPTQTLPPSSHSAVRRQTDLGVGSPPRRCSASGRENHAGEQQGNKENVQNLPELSIPLRQGSSGEETPANQGVQATEPSLPLLSFPVVQISPTDHPTPRALTDLNGLPLLKLQTEPKFVPLHVISNHTTQEIRRPRVHHAAPREAWVLPTRRMRDGGQGTEHRQPSQNIKGRKGAETGHKGMSAPRHCHRQAGVTAHLLSQKGQGKDARRQDVTWRQQKVEIPLLQLQPDPVPYFPPILTPEIRVPAVSSQLKGKSDFVTSLPQGPITLLKADAPQKAQGLPMSFTPRLIPLQNLTGYERSIKQEMPATGGAALQLLRANIEPFEEAVMHGDSLKRQKRRSRKQKDEKPDAKKERKASVTFRPEESIINPNNFDEVAQTEDVHEEEPAVPEESAFVLPPGSFESLLSKPMQMSSIPSVAELHYFASTKKRPPEVHDASTNTETAARPYQDAGTECKDLPREFPISQAVAFPSAAGLRSPLSEVPQPADVPVQLPPELFLNLRFPLEKVQERTPDVPPTHVGRHYISVTDLEAEDFPYEFPEEARHVAAPAEKVASWNTPSSPDRVQVADSTPSEALSGRLHTTDHVRVKAQEQRLEDQAVRVADPVTYEMLSNKATPTPPKHFLPRPWTTGSVRNQALSRLQEMDAQLVALQDMADGMERDFANTALLVKTIETLANASEPNPESASHSSKRSEIKANAPRMEIDKISEEDEEEFALADIAGIGSFPCTPAVRISWEDLPYEGRPASGPAENMRVDKGHQDDPLHMTGLSDIADILSDLMKGGVSASELGLTETQATSLSRVRPQSAPSRPGSKRTEEERLELQNWMRKKQRERLTVHKRQLEELRAMEHRPYQPARDANTSVSSRTILRHQRLKDERDKSLLSEHHGHRVSQALGLMQEMLSEAQHVPAVPSSPSASRLQKQRSSPGGHSAATRSSPASHVGRHRPLSRTVVPRERPLSTPSRLQSRGTETFVKQRSPSHPKSRARSAPSYPVHLKFDKLLPGDRMSQVTRRGLLTAKNKPRVQSGTKAAARHPGSARQEGRGSSFQKGRSQPDHQDPEFEMERDVVSPWELPEEISNILKRSSTLSQGSLNGDGSSRNLSKVDGLSVSTSSLLSKLDWNAIEDMVAGVDET</sequence>
<feature type="region of interest" description="Disordered" evidence="2">
    <location>
        <begin position="2050"/>
        <end position="2126"/>
    </location>
</feature>
<dbReference type="Ensembl" id="ENSXETT00000105949">
    <property type="protein sequence ID" value="ENSXETP00000102059"/>
    <property type="gene ID" value="ENSXETG00000043699"/>
</dbReference>
<evidence type="ECO:0008006" key="4">
    <source>
        <dbReference type="Google" id="ProtNLM"/>
    </source>
</evidence>
<feature type="compositionally biased region" description="Polar residues" evidence="2">
    <location>
        <begin position="2726"/>
        <end position="2736"/>
    </location>
</feature>
<dbReference type="FunCoup" id="A0A803J2L0">
    <property type="interactions" value="257"/>
</dbReference>
<feature type="compositionally biased region" description="Low complexity" evidence="2">
    <location>
        <begin position="2956"/>
        <end position="2966"/>
    </location>
</feature>
<feature type="region of interest" description="Disordered" evidence="2">
    <location>
        <begin position="2376"/>
        <end position="2412"/>
    </location>
</feature>
<feature type="compositionally biased region" description="Basic and acidic residues" evidence="2">
    <location>
        <begin position="2392"/>
        <end position="2412"/>
    </location>
</feature>
<reference evidence="3" key="1">
    <citation type="journal article" date="2010" name="Science">
        <title>The genome of the Western clawed frog Xenopus tropicalis.</title>
        <authorList>
            <person name="Hellsten U."/>
            <person name="Harland R.M."/>
            <person name="Gilchrist M.J."/>
            <person name="Hendrix D."/>
            <person name="Jurka J."/>
            <person name="Kapitonov V."/>
            <person name="Ovcharenko I."/>
            <person name="Putnam N.H."/>
            <person name="Shu S."/>
            <person name="Taher L."/>
            <person name="Blitz I.L."/>
            <person name="Blumberg B."/>
            <person name="Dichmann D.S."/>
            <person name="Dubchak I."/>
            <person name="Amaya E."/>
            <person name="Detter J.C."/>
            <person name="Fletcher R."/>
            <person name="Gerhard D.S."/>
            <person name="Goodstein D."/>
            <person name="Graves T."/>
            <person name="Grigoriev I.V."/>
            <person name="Grimwood J."/>
            <person name="Kawashima T."/>
            <person name="Lindquist E."/>
            <person name="Lucas S.M."/>
            <person name="Mead P.E."/>
            <person name="Mitros T."/>
            <person name="Ogino H."/>
            <person name="Ohta Y."/>
            <person name="Poliakov A.V."/>
            <person name="Pollet N."/>
            <person name="Robert J."/>
            <person name="Salamov A."/>
            <person name="Sater A.K."/>
            <person name="Schmutz J."/>
            <person name="Terry A."/>
            <person name="Vize P.D."/>
            <person name="Warren W.C."/>
            <person name="Wells D."/>
            <person name="Wills A."/>
            <person name="Wilson R.K."/>
            <person name="Zimmerman L.B."/>
            <person name="Zorn A.M."/>
            <person name="Grainger R."/>
            <person name="Grammer T."/>
            <person name="Khokha M.K."/>
            <person name="Richardson P.M."/>
            <person name="Rokhsar D.S."/>
        </authorList>
    </citation>
    <scope>NUCLEOTIDE SEQUENCE [LARGE SCALE GENOMIC DNA]</scope>
    <source>
        <strain evidence="3">Nigerian</strain>
    </source>
</reference>
<feature type="coiled-coil region" evidence="1">
    <location>
        <begin position="2682"/>
        <end position="2709"/>
    </location>
</feature>
<feature type="compositionally biased region" description="Basic and acidic residues" evidence="2">
    <location>
        <begin position="3100"/>
        <end position="3115"/>
    </location>
</feature>
<dbReference type="InterPro" id="IPR028236">
    <property type="entry name" value="CPLANE1"/>
</dbReference>
<protein>
    <recommendedName>
        <fullName evidence="4">Ciliogenesis and planar polarity effector 1</fullName>
    </recommendedName>
</protein>
<name>A0A803J2L0_XENTR</name>
<feature type="region of interest" description="Disordered" evidence="2">
    <location>
        <begin position="3130"/>
        <end position="3154"/>
    </location>
</feature>
<proteinExistence type="predicted"/>
<keyword evidence="1" id="KW-0175">Coiled coil</keyword>
<dbReference type="PANTHER" id="PTHR14492:SF4">
    <property type="entry name" value="CILIOGENESIS AND PLANAR POLARITY EFFECTOR 1"/>
    <property type="match status" value="1"/>
</dbReference>
<dbReference type="InParanoid" id="A0A803J2L0"/>
<feature type="compositionally biased region" description="Polar residues" evidence="2">
    <location>
        <begin position="3130"/>
        <end position="3149"/>
    </location>
</feature>
<feature type="region of interest" description="Disordered" evidence="2">
    <location>
        <begin position="2843"/>
        <end position="2868"/>
    </location>
</feature>
<feature type="compositionally biased region" description="Polar residues" evidence="2">
    <location>
        <begin position="2967"/>
        <end position="2987"/>
    </location>
</feature>
<feature type="compositionally biased region" description="Polar residues" evidence="2">
    <location>
        <begin position="2050"/>
        <end position="2060"/>
    </location>
</feature>
<evidence type="ECO:0000256" key="2">
    <source>
        <dbReference type="SAM" id="MobiDB-lite"/>
    </source>
</evidence>
<feature type="region of interest" description="Disordered" evidence="2">
    <location>
        <begin position="1918"/>
        <end position="1939"/>
    </location>
</feature>
<feature type="compositionally biased region" description="Polar residues" evidence="2">
    <location>
        <begin position="2087"/>
        <end position="2100"/>
    </location>
</feature>
<accession>A0A803J2L0</accession>
<feature type="region of interest" description="Disordered" evidence="2">
    <location>
        <begin position="2954"/>
        <end position="3040"/>
    </location>
</feature>
<feature type="compositionally biased region" description="Polar residues" evidence="2">
    <location>
        <begin position="3008"/>
        <end position="3025"/>
    </location>
</feature>
<feature type="compositionally biased region" description="Basic and acidic residues" evidence="2">
    <location>
        <begin position="2922"/>
        <end position="2934"/>
    </location>
</feature>
<feature type="region of interest" description="Disordered" evidence="2">
    <location>
        <begin position="2726"/>
        <end position="2750"/>
    </location>
</feature>
<organism evidence="3">
    <name type="scientific">Xenopus tropicalis</name>
    <name type="common">Western clawed frog</name>
    <name type="synonym">Silurana tropicalis</name>
    <dbReference type="NCBI Taxonomy" id="8364"/>
    <lineage>
        <taxon>Eukaryota</taxon>
        <taxon>Metazoa</taxon>
        <taxon>Chordata</taxon>
        <taxon>Craniata</taxon>
        <taxon>Vertebrata</taxon>
        <taxon>Euteleostomi</taxon>
        <taxon>Amphibia</taxon>
        <taxon>Batrachia</taxon>
        <taxon>Anura</taxon>
        <taxon>Pipoidea</taxon>
        <taxon>Pipidae</taxon>
        <taxon>Xenopodinae</taxon>
        <taxon>Xenopus</taxon>
        <taxon>Silurana</taxon>
    </lineage>
</organism>
<dbReference type="PANTHER" id="PTHR14492">
    <property type="entry name" value="JBTS17"/>
    <property type="match status" value="1"/>
</dbReference>
<evidence type="ECO:0000256" key="1">
    <source>
        <dbReference type="SAM" id="Coils"/>
    </source>
</evidence>
<feature type="compositionally biased region" description="Basic and acidic residues" evidence="2">
    <location>
        <begin position="2202"/>
        <end position="2212"/>
    </location>
</feature>
<reference evidence="3" key="2">
    <citation type="submission" date="2021-03" db="UniProtKB">
        <authorList>
            <consortium name="Ensembl"/>
        </authorList>
    </citation>
    <scope>IDENTIFICATION</scope>
</reference>
<dbReference type="Pfam" id="PF15392">
    <property type="entry name" value="Joubert"/>
    <property type="match status" value="1"/>
</dbReference>
<feature type="region of interest" description="Disordered" evidence="2">
    <location>
        <begin position="2202"/>
        <end position="2233"/>
    </location>
</feature>
<evidence type="ECO:0000313" key="3">
    <source>
        <dbReference type="Ensembl" id="ENSXETP00000102059"/>
    </source>
</evidence>
<feature type="compositionally biased region" description="Polar residues" evidence="2">
    <location>
        <begin position="2108"/>
        <end position="2125"/>
    </location>
</feature>
<feature type="region of interest" description="Disordered" evidence="2">
    <location>
        <begin position="2899"/>
        <end position="2934"/>
    </location>
</feature>
<dbReference type="GeneTree" id="ENSGT00800000124150"/>
<feature type="region of interest" description="Disordered" evidence="2">
    <location>
        <begin position="3061"/>
        <end position="3118"/>
    </location>
</feature>